<feature type="transmembrane region" description="Helical" evidence="5">
    <location>
        <begin position="134"/>
        <end position="154"/>
    </location>
</feature>
<sequence length="549" mass="59622">MRRSKMTLGRGALRLDAPFRALLRPGRDVLPVYHPERPGWSVALRKLALLTGIVLLAIVYGVLVAILPPSLLVGAAAPLALLAMLVVWALPEARTAPTRALTRVYAAFVIVFIAWPNYLAIAVGGLPWISMRRLFGFVLTAILMICLSISKPFRQQVAEVLRASPWLSRLLIGFFIIQFLATIFSVAPGETIGRWVHMTFTSTAVCFATIWLFGPGGKSVPWLVNRLALVVFALMVIGVLEARTQHVLWLGHIPSFLRIEDAVLQQLIQPHIRGAYRVITTYTTPLAYGELLALTTPFILFRILNAKTWPMRLMWVAFDAFILYSAVLSTARLSLVGFIAAHALFGLCWGIHRWRNARGDMIGISATMIYPALMVALMLAVIFVPAIHIRVLGGGAAQASTDARSAQFHMAVPVIARRPLLGYGPGQGGGAINWRTPDGTLTIDLGLVALCADVGVFGFLAWMGTLLLSIVSLFRAGLRDATSPFPAEFAIAISLAVLISTRLVLAQSDNDPLFVILFGLSLATLYRARLRDRGDPIPGGMAAAGAGTH</sequence>
<evidence type="ECO:0000256" key="5">
    <source>
        <dbReference type="SAM" id="Phobius"/>
    </source>
</evidence>
<feature type="transmembrane region" description="Helical" evidence="5">
    <location>
        <begin position="47"/>
        <end position="66"/>
    </location>
</feature>
<keyword evidence="3 5" id="KW-1133">Transmembrane helix</keyword>
<protein>
    <recommendedName>
        <fullName evidence="6">O-antigen ligase-related domain-containing protein</fullName>
    </recommendedName>
</protein>
<dbReference type="InterPro" id="IPR051533">
    <property type="entry name" value="WaaL-like"/>
</dbReference>
<feature type="transmembrane region" description="Helical" evidence="5">
    <location>
        <begin position="192"/>
        <end position="213"/>
    </location>
</feature>
<feature type="transmembrane region" description="Helical" evidence="5">
    <location>
        <begin position="166"/>
        <end position="186"/>
    </location>
</feature>
<organism evidence="7 8">
    <name type="scientific">Sphingomonas trueperi</name>
    <dbReference type="NCBI Taxonomy" id="53317"/>
    <lineage>
        <taxon>Bacteria</taxon>
        <taxon>Pseudomonadati</taxon>
        <taxon>Pseudomonadota</taxon>
        <taxon>Alphaproteobacteria</taxon>
        <taxon>Sphingomonadales</taxon>
        <taxon>Sphingomonadaceae</taxon>
        <taxon>Sphingomonas</taxon>
    </lineage>
</organism>
<dbReference type="PANTHER" id="PTHR37422">
    <property type="entry name" value="TEICHURONIC ACID BIOSYNTHESIS PROTEIN TUAE"/>
    <property type="match status" value="1"/>
</dbReference>
<feature type="transmembrane region" description="Helical" evidence="5">
    <location>
        <begin position="72"/>
        <end position="91"/>
    </location>
</feature>
<keyword evidence="2 5" id="KW-0812">Transmembrane</keyword>
<proteinExistence type="predicted"/>
<dbReference type="EMBL" id="JAATJB010000002">
    <property type="protein sequence ID" value="NJB96631.1"/>
    <property type="molecule type" value="Genomic_DNA"/>
</dbReference>
<reference evidence="7 8" key="1">
    <citation type="submission" date="2020-03" db="EMBL/GenBank/DDBJ databases">
        <title>Genomic Encyclopedia of Type Strains, Phase IV (KMG-IV): sequencing the most valuable type-strain genomes for metagenomic binning, comparative biology and taxonomic classification.</title>
        <authorList>
            <person name="Goeker M."/>
        </authorList>
    </citation>
    <scope>NUCLEOTIDE SEQUENCE [LARGE SCALE GENOMIC DNA]</scope>
    <source>
        <strain evidence="7 8">DSM 7225</strain>
    </source>
</reference>
<accession>A0A7X6BC85</accession>
<evidence type="ECO:0000256" key="2">
    <source>
        <dbReference type="ARBA" id="ARBA00022692"/>
    </source>
</evidence>
<feature type="transmembrane region" description="Helical" evidence="5">
    <location>
        <begin position="485"/>
        <end position="506"/>
    </location>
</feature>
<dbReference type="GO" id="GO:0016020">
    <property type="term" value="C:membrane"/>
    <property type="evidence" value="ECO:0007669"/>
    <property type="project" value="UniProtKB-SubCell"/>
</dbReference>
<comment type="caution">
    <text evidence="7">The sequence shown here is derived from an EMBL/GenBank/DDBJ whole genome shotgun (WGS) entry which is preliminary data.</text>
</comment>
<feature type="transmembrane region" description="Helical" evidence="5">
    <location>
        <begin position="512"/>
        <end position="528"/>
    </location>
</feature>
<feature type="transmembrane region" description="Helical" evidence="5">
    <location>
        <begin position="103"/>
        <end position="128"/>
    </location>
</feature>
<dbReference type="InterPro" id="IPR007016">
    <property type="entry name" value="O-antigen_ligase-rel_domated"/>
</dbReference>
<evidence type="ECO:0000256" key="4">
    <source>
        <dbReference type="ARBA" id="ARBA00023136"/>
    </source>
</evidence>
<evidence type="ECO:0000256" key="1">
    <source>
        <dbReference type="ARBA" id="ARBA00004141"/>
    </source>
</evidence>
<dbReference type="RefSeq" id="WP_125975720.1">
    <property type="nucleotide sequence ID" value="NZ_BAAADY010000017.1"/>
</dbReference>
<feature type="domain" description="O-antigen ligase-related" evidence="6">
    <location>
        <begin position="320"/>
        <end position="463"/>
    </location>
</feature>
<keyword evidence="4 5" id="KW-0472">Membrane</keyword>
<feature type="transmembrane region" description="Helical" evidence="5">
    <location>
        <begin position="286"/>
        <end position="304"/>
    </location>
</feature>
<keyword evidence="8" id="KW-1185">Reference proteome</keyword>
<evidence type="ECO:0000259" key="6">
    <source>
        <dbReference type="Pfam" id="PF04932"/>
    </source>
</evidence>
<dbReference type="AlphaFoldDB" id="A0A7X6BC85"/>
<gene>
    <name evidence="7" type="ORF">GGR89_000931</name>
</gene>
<dbReference type="PANTHER" id="PTHR37422:SF13">
    <property type="entry name" value="LIPOPOLYSACCHARIDE BIOSYNTHESIS PROTEIN PA4999-RELATED"/>
    <property type="match status" value="1"/>
</dbReference>
<feature type="transmembrane region" description="Helical" evidence="5">
    <location>
        <begin position="220"/>
        <end position="240"/>
    </location>
</feature>
<dbReference type="Proteomes" id="UP000531251">
    <property type="component" value="Unassembled WGS sequence"/>
</dbReference>
<name>A0A7X6BC85_9SPHN</name>
<evidence type="ECO:0000256" key="3">
    <source>
        <dbReference type="ARBA" id="ARBA00022989"/>
    </source>
</evidence>
<feature type="transmembrane region" description="Helical" evidence="5">
    <location>
        <begin position="447"/>
        <end position="473"/>
    </location>
</feature>
<evidence type="ECO:0000313" key="7">
    <source>
        <dbReference type="EMBL" id="NJB96631.1"/>
    </source>
</evidence>
<dbReference type="Pfam" id="PF04932">
    <property type="entry name" value="Wzy_C"/>
    <property type="match status" value="1"/>
</dbReference>
<comment type="subcellular location">
    <subcellularLocation>
        <location evidence="1">Membrane</location>
        <topology evidence="1">Multi-pass membrane protein</topology>
    </subcellularLocation>
</comment>
<feature type="transmembrane region" description="Helical" evidence="5">
    <location>
        <begin position="364"/>
        <end position="387"/>
    </location>
</feature>
<evidence type="ECO:0000313" key="8">
    <source>
        <dbReference type="Proteomes" id="UP000531251"/>
    </source>
</evidence>